<proteinExistence type="predicted"/>
<evidence type="ECO:0000313" key="2">
    <source>
        <dbReference type="EMBL" id="BAK37760.1"/>
    </source>
</evidence>
<accession>F5XF22</accession>
<feature type="transmembrane region" description="Helical" evidence="1">
    <location>
        <begin position="37"/>
        <end position="58"/>
    </location>
</feature>
<dbReference type="AlphaFoldDB" id="F5XF22"/>
<name>F5XF22_MICPN</name>
<dbReference type="Proteomes" id="UP000007947">
    <property type="component" value="Chromosome"/>
</dbReference>
<feature type="transmembrane region" description="Helical" evidence="1">
    <location>
        <begin position="12"/>
        <end position="31"/>
    </location>
</feature>
<organism evidence="2 3">
    <name type="scientific">Microlunatus phosphovorus (strain ATCC 700054 / DSM 10555 / JCM 9379 / NBRC 101784 / NCIMB 13414 / VKM Ac-1990 / NM-1)</name>
    <dbReference type="NCBI Taxonomy" id="1032480"/>
    <lineage>
        <taxon>Bacteria</taxon>
        <taxon>Bacillati</taxon>
        <taxon>Actinomycetota</taxon>
        <taxon>Actinomycetes</taxon>
        <taxon>Propionibacteriales</taxon>
        <taxon>Propionibacteriaceae</taxon>
        <taxon>Microlunatus</taxon>
    </lineage>
</organism>
<keyword evidence="3" id="KW-1185">Reference proteome</keyword>
<dbReference type="HOGENOM" id="CLU_2634132_0_0_11"/>
<keyword evidence="1" id="KW-0472">Membrane</keyword>
<keyword evidence="1" id="KW-0812">Transmembrane</keyword>
<protein>
    <submittedName>
        <fullName evidence="2">Uncharacterized protein</fullName>
    </submittedName>
</protein>
<evidence type="ECO:0000256" key="1">
    <source>
        <dbReference type="SAM" id="Phobius"/>
    </source>
</evidence>
<dbReference type="EMBL" id="AP012204">
    <property type="protein sequence ID" value="BAK37760.1"/>
    <property type="molecule type" value="Genomic_DNA"/>
</dbReference>
<keyword evidence="1" id="KW-1133">Transmembrane helix</keyword>
<sequence>MLVIAVRHRQESAQFLLPYALGAFAVMLTAGKVGSSVNYLLELGTALSLAGGFLLAAVRNVPRARDVGHHPSQLSGG</sequence>
<dbReference type="KEGG" id="mph:MLP_47460"/>
<gene>
    <name evidence="2" type="ordered locus">MLP_47460</name>
</gene>
<reference evidence="2 3" key="1">
    <citation type="submission" date="2011-05" db="EMBL/GenBank/DDBJ databases">
        <title>Whole genome sequence of Microlunatus phosphovorus NM-1.</title>
        <authorList>
            <person name="Hosoyama A."/>
            <person name="Sasaki K."/>
            <person name="Harada T."/>
            <person name="Igarashi R."/>
            <person name="Kawakoshi A."/>
            <person name="Sasagawa M."/>
            <person name="Fukada J."/>
            <person name="Nakamura S."/>
            <person name="Katano Y."/>
            <person name="Hanada S."/>
            <person name="Kamagata Y."/>
            <person name="Nakamura N."/>
            <person name="Yamazaki S."/>
            <person name="Fujita N."/>
        </authorList>
    </citation>
    <scope>NUCLEOTIDE SEQUENCE [LARGE SCALE GENOMIC DNA]</scope>
    <source>
        <strain evidence="3">ATCC 700054 / DSM 10555 / JCM 9379 / NBRC 101784 / NCIMB 13414 / VKM Ac-1990 / NM-1</strain>
    </source>
</reference>
<evidence type="ECO:0000313" key="3">
    <source>
        <dbReference type="Proteomes" id="UP000007947"/>
    </source>
</evidence>